<proteinExistence type="predicted"/>
<dbReference type="EMBL" id="QWIS01000095">
    <property type="protein sequence ID" value="RMZ07743.1"/>
    <property type="molecule type" value="Genomic_DNA"/>
</dbReference>
<accession>A0A3M7H399</accession>
<dbReference type="CDD" id="cd09917">
    <property type="entry name" value="F-box_SF"/>
    <property type="match status" value="1"/>
</dbReference>
<sequence>MQNLDTTPRDIQHCILQFITDPRDLYNLMLTCKELREAALPFYYNTFHVYGNVALSVLAAALVPTNPGLQHVRHLVIKEPYVHTPIDCQRDPTLSKTDTTLTLLANLLPCGCLLTFTYDCVVSLPSSTLAILYRRQSKLRTLRLDSIDLEPLIALRSPDSLANIATVRICTSDPGQASSWNHVLPNLPSLRNLEVTASPCQCAEYPLTAKASSDVFAKLLDWTWQESQYELHLHTLQVQGFDLTGASGILRRQVDFPGLQVLGMQLCANSVCLVKILYETRELGRLNLRTLILVEAEKDPESLEENPALGRLLGTFDTLEHLFVRAQGNMAYWPDFSAIAKHAASLRLLHLNCPMPKLHDPQRVEVSLRQLDECATAYRYRDMRNLLAALETLPRLRTVQILDMLLYDLQVGSNDRDLLKCFVRRQTRVLAEYAFNLMANLKVFGFERFKYRRSRNNTWLPCKGQTYHRGRTIDARGREQTTAIDASLQELKQIEPAVEVLDMQGLEHGGLFRFGYDL</sequence>
<dbReference type="VEuPathDB" id="FungiDB:BTJ68_11467"/>
<reference evidence="1 2" key="1">
    <citation type="journal article" date="2018" name="BMC Genomics">
        <title>Genomic evidence for intraspecific hybridization in a clonal and extremely halotolerant yeast.</title>
        <authorList>
            <person name="Gostincar C."/>
            <person name="Stajich J.E."/>
            <person name="Zupancic J."/>
            <person name="Zalar P."/>
            <person name="Gunde-Cimerman N."/>
        </authorList>
    </citation>
    <scope>NUCLEOTIDE SEQUENCE [LARGE SCALE GENOMIC DNA]</scope>
    <source>
        <strain evidence="1 2">EXF-562</strain>
    </source>
</reference>
<evidence type="ECO:0008006" key="3">
    <source>
        <dbReference type="Google" id="ProtNLM"/>
    </source>
</evidence>
<name>A0A3M7H399_HORWE</name>
<evidence type="ECO:0000313" key="2">
    <source>
        <dbReference type="Proteomes" id="UP000280598"/>
    </source>
</evidence>
<dbReference type="Proteomes" id="UP000280598">
    <property type="component" value="Unassembled WGS sequence"/>
</dbReference>
<comment type="caution">
    <text evidence="1">The sequence shown here is derived from an EMBL/GenBank/DDBJ whole genome shotgun (WGS) entry which is preliminary data.</text>
</comment>
<evidence type="ECO:0000313" key="1">
    <source>
        <dbReference type="EMBL" id="RMZ07743.1"/>
    </source>
</evidence>
<organism evidence="1 2">
    <name type="scientific">Hortaea werneckii</name>
    <name type="common">Black yeast</name>
    <name type="synonym">Cladosporium werneckii</name>
    <dbReference type="NCBI Taxonomy" id="91943"/>
    <lineage>
        <taxon>Eukaryota</taxon>
        <taxon>Fungi</taxon>
        <taxon>Dikarya</taxon>
        <taxon>Ascomycota</taxon>
        <taxon>Pezizomycotina</taxon>
        <taxon>Dothideomycetes</taxon>
        <taxon>Dothideomycetidae</taxon>
        <taxon>Mycosphaerellales</taxon>
        <taxon>Teratosphaeriaceae</taxon>
        <taxon>Hortaea</taxon>
    </lineage>
</organism>
<dbReference type="AlphaFoldDB" id="A0A3M7H399"/>
<gene>
    <name evidence="1" type="ORF">D0860_04960</name>
</gene>
<protein>
    <recommendedName>
        <fullName evidence="3">F-box domain-containing protein</fullName>
    </recommendedName>
</protein>